<dbReference type="PANTHER" id="PTHR30015:SF7">
    <property type="entry name" value="TYPE IV METHYL-DIRECTED RESTRICTION ENZYME ECOKMRR"/>
    <property type="match status" value="1"/>
</dbReference>
<name>B4CZH6_9BACT</name>
<dbReference type="SUPFAM" id="SSF52980">
    <property type="entry name" value="Restriction endonuclease-like"/>
    <property type="match status" value="1"/>
</dbReference>
<sequence length="202" mass="22501">MQTHLTDDDAKAIFAKWVKVHSAARAKTVEKEDEKNIDLSKDDSAVVPEDEVKEAELLTILRELPPKGFEQFCRHLLLAYDFENVTVTKQTRDGGIDGEGRLKTNPFVSSVVVFQCKRYRNSVSSEEVTRLRGSAGGRADKALLITTGTFSGPAKEEAVRVSPHIELIDGEQLVAMCEAKNLGLKPRTVFDIDYEFLAAFQK</sequence>
<accession>B4CZH6</accession>
<dbReference type="InterPro" id="IPR007560">
    <property type="entry name" value="Restrct_endonuc_IV_Mrr"/>
</dbReference>
<dbReference type="PANTHER" id="PTHR30015">
    <property type="entry name" value="MRR RESTRICTION SYSTEM PROTEIN"/>
    <property type="match status" value="1"/>
</dbReference>
<gene>
    <name evidence="2" type="ORF">CfE428DRAFT_2064</name>
</gene>
<keyword evidence="2" id="KW-0540">Nuclease</keyword>
<keyword evidence="2" id="KW-0255">Endonuclease</keyword>
<keyword evidence="2" id="KW-0378">Hydrolase</keyword>
<dbReference type="STRING" id="497964.CfE428DRAFT_2064"/>
<evidence type="ECO:0000313" key="2">
    <source>
        <dbReference type="EMBL" id="EDY20140.1"/>
    </source>
</evidence>
<organism evidence="2 3">
    <name type="scientific">Chthoniobacter flavus Ellin428</name>
    <dbReference type="NCBI Taxonomy" id="497964"/>
    <lineage>
        <taxon>Bacteria</taxon>
        <taxon>Pseudomonadati</taxon>
        <taxon>Verrucomicrobiota</taxon>
        <taxon>Spartobacteria</taxon>
        <taxon>Chthoniobacterales</taxon>
        <taxon>Chthoniobacteraceae</taxon>
        <taxon>Chthoniobacter</taxon>
    </lineage>
</organism>
<proteinExistence type="predicted"/>
<dbReference type="InterPro" id="IPR052906">
    <property type="entry name" value="Type_IV_Methyl-Rstrct_Enzyme"/>
</dbReference>
<dbReference type="GO" id="GO:0015666">
    <property type="term" value="F:restriction endodeoxyribonuclease activity"/>
    <property type="evidence" value="ECO:0007669"/>
    <property type="project" value="TreeGrafter"/>
</dbReference>
<comment type="caution">
    <text evidence="2">The sequence shown here is derived from an EMBL/GenBank/DDBJ whole genome shotgun (WGS) entry which is preliminary data.</text>
</comment>
<dbReference type="Pfam" id="PF04471">
    <property type="entry name" value="Mrr_cat"/>
    <property type="match status" value="1"/>
</dbReference>
<dbReference type="EMBL" id="ABVL01000005">
    <property type="protein sequence ID" value="EDY20140.1"/>
    <property type="molecule type" value="Genomic_DNA"/>
</dbReference>
<dbReference type="InterPro" id="IPR011335">
    <property type="entry name" value="Restrct_endonuc-II-like"/>
</dbReference>
<dbReference type="AlphaFoldDB" id="B4CZH6"/>
<dbReference type="GO" id="GO:0003677">
    <property type="term" value="F:DNA binding"/>
    <property type="evidence" value="ECO:0007669"/>
    <property type="project" value="InterPro"/>
</dbReference>
<dbReference type="InterPro" id="IPR011856">
    <property type="entry name" value="tRNA_endonuc-like_dom_sf"/>
</dbReference>
<protein>
    <submittedName>
        <fullName evidence="2">Restriction endonuclease</fullName>
    </submittedName>
</protein>
<dbReference type="GO" id="GO:0009307">
    <property type="term" value="P:DNA restriction-modification system"/>
    <property type="evidence" value="ECO:0007669"/>
    <property type="project" value="InterPro"/>
</dbReference>
<evidence type="ECO:0000259" key="1">
    <source>
        <dbReference type="Pfam" id="PF04471"/>
    </source>
</evidence>
<reference evidence="2 3" key="1">
    <citation type="journal article" date="2011" name="J. Bacteriol.">
        <title>Genome sequence of Chthoniobacter flavus Ellin428, an aerobic heterotrophic soil bacterium.</title>
        <authorList>
            <person name="Kant R."/>
            <person name="van Passel M.W."/>
            <person name="Palva A."/>
            <person name="Lucas S."/>
            <person name="Lapidus A."/>
            <person name="Glavina Del Rio T."/>
            <person name="Dalin E."/>
            <person name="Tice H."/>
            <person name="Bruce D."/>
            <person name="Goodwin L."/>
            <person name="Pitluck S."/>
            <person name="Larimer F.W."/>
            <person name="Land M.L."/>
            <person name="Hauser L."/>
            <person name="Sangwan P."/>
            <person name="de Vos W.M."/>
            <person name="Janssen P.H."/>
            <person name="Smidt H."/>
        </authorList>
    </citation>
    <scope>NUCLEOTIDE SEQUENCE [LARGE SCALE GENOMIC DNA]</scope>
    <source>
        <strain evidence="2 3">Ellin428</strain>
    </source>
</reference>
<keyword evidence="3" id="KW-1185">Reference proteome</keyword>
<feature type="domain" description="Restriction endonuclease type IV Mrr" evidence="1">
    <location>
        <begin position="61"/>
        <end position="177"/>
    </location>
</feature>
<evidence type="ECO:0000313" key="3">
    <source>
        <dbReference type="Proteomes" id="UP000005824"/>
    </source>
</evidence>
<dbReference type="eggNOG" id="COG1715">
    <property type="taxonomic scope" value="Bacteria"/>
</dbReference>
<dbReference type="InParanoid" id="B4CZH6"/>
<dbReference type="Proteomes" id="UP000005824">
    <property type="component" value="Unassembled WGS sequence"/>
</dbReference>
<dbReference type="Gene3D" id="3.40.1350.10">
    <property type="match status" value="1"/>
</dbReference>